<dbReference type="GO" id="GO:0019509">
    <property type="term" value="P:L-methionine salvage from methylthioadenosine"/>
    <property type="evidence" value="ECO:0007669"/>
    <property type="project" value="TreeGrafter"/>
</dbReference>
<reference evidence="6" key="1">
    <citation type="journal article" date="2012" name="PLoS Genet.">
        <title>Comparative analysis of the genomes of two field isolates of the rice blast fungus Magnaporthe oryzae.</title>
        <authorList>
            <person name="Xue M."/>
            <person name="Yang J."/>
            <person name="Li Z."/>
            <person name="Hu S."/>
            <person name="Yao N."/>
            <person name="Dean R.A."/>
            <person name="Zhao W."/>
            <person name="Shen M."/>
            <person name="Zhang H."/>
            <person name="Li C."/>
            <person name="Liu L."/>
            <person name="Cao L."/>
            <person name="Xu X."/>
            <person name="Xing Y."/>
            <person name="Hsiang T."/>
            <person name="Zhang Z."/>
            <person name="Xu J.R."/>
            <person name="Peng Y.L."/>
        </authorList>
    </citation>
    <scope>NUCLEOTIDE SEQUENCE</scope>
    <source>
        <strain evidence="6">Y34</strain>
    </source>
</reference>
<gene>
    <name evidence="6" type="ORF">OOU_Y34scaffold00540g47</name>
</gene>
<feature type="region of interest" description="Disordered" evidence="3">
    <location>
        <begin position="1"/>
        <end position="43"/>
    </location>
</feature>
<feature type="region of interest" description="Disordered" evidence="3">
    <location>
        <begin position="155"/>
        <end position="201"/>
    </location>
</feature>
<keyword evidence="4" id="KW-0472">Membrane</keyword>
<dbReference type="PANTHER" id="PTHR43475:SF3">
    <property type="entry name" value="TRANSLATION INITIATION FACTOR EIF-2B SUBUNIT FAMILY PROTEIN (AFU_ORTHOLOGUE AFUA_2G14290)"/>
    <property type="match status" value="1"/>
</dbReference>
<feature type="domain" description="Nudix hydrolase" evidence="5">
    <location>
        <begin position="371"/>
        <end position="508"/>
    </location>
</feature>
<feature type="compositionally biased region" description="Low complexity" evidence="3">
    <location>
        <begin position="166"/>
        <end position="193"/>
    </location>
</feature>
<organism evidence="6">
    <name type="scientific">Pyricularia oryzae (strain Y34)</name>
    <name type="common">Rice blast fungus</name>
    <name type="synonym">Magnaporthe oryzae</name>
    <dbReference type="NCBI Taxonomy" id="1143189"/>
    <lineage>
        <taxon>Eukaryota</taxon>
        <taxon>Fungi</taxon>
        <taxon>Dikarya</taxon>
        <taxon>Ascomycota</taxon>
        <taxon>Pezizomycotina</taxon>
        <taxon>Sordariomycetes</taxon>
        <taxon>Sordariomycetidae</taxon>
        <taxon>Magnaporthales</taxon>
        <taxon>Pyriculariaceae</taxon>
        <taxon>Pyricularia</taxon>
    </lineage>
</organism>
<dbReference type="Gene3D" id="3.40.50.10470">
    <property type="entry name" value="Translation initiation factor eif-2b, domain 2"/>
    <property type="match status" value="1"/>
</dbReference>
<dbReference type="InterPro" id="IPR037171">
    <property type="entry name" value="NagB/RpiA_transferase-like"/>
</dbReference>
<evidence type="ECO:0000256" key="4">
    <source>
        <dbReference type="SAM" id="Phobius"/>
    </source>
</evidence>
<dbReference type="GO" id="GO:0046523">
    <property type="term" value="F:S-methyl-5-thioribose-1-phosphate isomerase activity"/>
    <property type="evidence" value="ECO:0007669"/>
    <property type="project" value="TreeGrafter"/>
</dbReference>
<dbReference type="Gene3D" id="3.90.79.10">
    <property type="entry name" value="Nucleoside Triphosphate Pyrophosphohydrolase"/>
    <property type="match status" value="1"/>
</dbReference>
<keyword evidence="4" id="KW-1133">Transmembrane helix</keyword>
<evidence type="ECO:0000256" key="3">
    <source>
        <dbReference type="SAM" id="MobiDB-lite"/>
    </source>
</evidence>
<keyword evidence="6" id="KW-0396">Initiation factor</keyword>
<dbReference type="SUPFAM" id="SSF55811">
    <property type="entry name" value="Nudix"/>
    <property type="match status" value="1"/>
</dbReference>
<evidence type="ECO:0000256" key="1">
    <source>
        <dbReference type="ARBA" id="ARBA00007251"/>
    </source>
</evidence>
<dbReference type="InterPro" id="IPR000086">
    <property type="entry name" value="NUDIX_hydrolase_dom"/>
</dbReference>
<dbReference type="PROSITE" id="PS51462">
    <property type="entry name" value="NUDIX"/>
    <property type="match status" value="1"/>
</dbReference>
<dbReference type="SUPFAM" id="SSF100950">
    <property type="entry name" value="NagB/RpiA/CoA transferase-like"/>
    <property type="match status" value="1"/>
</dbReference>
<sequence length="944" mass="102217">MGRPSDANLPEVVPGDFPQTVPDSSPQALTAAEAEAHRPRLGDAHLYPDGVEVVDYPKYIEVPVGLEAAHQNPYSPSAPSSAPWEPISAVDRLQAGRVDSHGSQADSDDAVKPTPKTIWGLPPKHFYLLIAVLLLLAVAIGAGVGAGVTAANNRAAQRETQGDGGSASSDNGSGSSPRPTTTGPKPLTPTGTPYDPPLNESDPDGPFVFQGWSGANFTGNMTIKYRKYGIFDLEFPVISYVWDPNGYTCCISFCANNTDTSGKYRCQYRKQELASAHFGRIHTYCGGNDITKSAISFRVLAIQNPSLRSVKPFIRVQHPDPSPGVRGLVCQAGIDTIMEGGNGMQWLSWLIYPRALPHVGPWLGLVGRRIDYDFPCEAMTDQTDGRARVALFRRSGKVRTYQHLLAPISGSVDKSDASPLAAAWRELQEETQLTQADLELLRHGKGYKFTDLSIGREWTIYPFAFRLLRDDAAVRLDWEHDEWGWHDPLQIGDDFSDGVPRLAESLRRVWFEMDIGAAAARLLDAGLARLQTDHQIGARQLADFALRLLRDVMLQIRCEGVDCERWWASVCAVAWHIWKNGRESMGAAIMAVLVRALEEVDGRLRSESTEESVQAWQNLAAEVLEKAVKLREGHTSGAVVAEAFASYLGKHFGPRLQTRQPITVLTLSESSTIALALQHVVANTGFALDLRILESRPLFEGVSLAASLTDKMLISQAALGGAGTEKETKESEEAHVSGSAKIDNHGGGGGGGTETTTETPDSWRRWDGSPKLSITLYSDAAAALAAAQGVDLVVIGADRISASGAVSNKTGSLPAILSARHVAGQRGGHQEVRVVVVSESDKIAPPDDPSEHVVEDNGGEQLRRAWAADFNSERVKGAAEQLSRFAVDGAVNGIKVSVSNIFFEWVPPELIDSYISERGVLCVEEIVDTSMALWESIDRIFGGL</sequence>
<dbReference type="Pfam" id="PF00293">
    <property type="entry name" value="NUDIX"/>
    <property type="match status" value="1"/>
</dbReference>
<feature type="compositionally biased region" description="Basic and acidic residues" evidence="3">
    <location>
        <begin position="34"/>
        <end position="43"/>
    </location>
</feature>
<keyword evidence="4" id="KW-0812">Transmembrane</keyword>
<dbReference type="InterPro" id="IPR000649">
    <property type="entry name" value="IF-2B-related"/>
</dbReference>
<evidence type="ECO:0000259" key="5">
    <source>
        <dbReference type="PROSITE" id="PS51462"/>
    </source>
</evidence>
<proteinExistence type="inferred from homology"/>
<dbReference type="Pfam" id="PF01008">
    <property type="entry name" value="IF-2B"/>
    <property type="match status" value="1"/>
</dbReference>
<dbReference type="PANTHER" id="PTHR43475">
    <property type="entry name" value="METHYLTHIORIBOSE-1-PHOSPHATE ISOMERASE"/>
    <property type="match status" value="1"/>
</dbReference>
<dbReference type="Proteomes" id="UP000011086">
    <property type="component" value="Unassembled WGS sequence"/>
</dbReference>
<accession>A0AA97NYD6</accession>
<evidence type="ECO:0000256" key="2">
    <source>
        <dbReference type="RuleBase" id="RU003814"/>
    </source>
</evidence>
<comment type="similarity">
    <text evidence="1 2">Belongs to the eIF-2B alpha/beta/delta subunits family.</text>
</comment>
<dbReference type="AlphaFoldDB" id="A0AA97NYD6"/>
<name>A0AA97NYD6_PYRO3</name>
<protein>
    <submittedName>
        <fullName evidence="6">Translation initiation factor eIF-2B subunit family protein</fullName>
    </submittedName>
</protein>
<dbReference type="InterPro" id="IPR015797">
    <property type="entry name" value="NUDIX_hydrolase-like_dom_sf"/>
</dbReference>
<dbReference type="CDD" id="cd18872">
    <property type="entry name" value="NUDIX_eIF-2B"/>
    <property type="match status" value="1"/>
</dbReference>
<dbReference type="GO" id="GO:0003743">
    <property type="term" value="F:translation initiation factor activity"/>
    <property type="evidence" value="ECO:0007669"/>
    <property type="project" value="UniProtKB-KW"/>
</dbReference>
<dbReference type="EMBL" id="JH792933">
    <property type="protein sequence ID" value="ELQ38442.1"/>
    <property type="molecule type" value="Genomic_DNA"/>
</dbReference>
<feature type="region of interest" description="Disordered" evidence="3">
    <location>
        <begin position="720"/>
        <end position="765"/>
    </location>
</feature>
<dbReference type="InterPro" id="IPR042529">
    <property type="entry name" value="IF_2B-like_C"/>
</dbReference>
<feature type="compositionally biased region" description="Basic and acidic residues" evidence="3">
    <location>
        <begin position="724"/>
        <end position="735"/>
    </location>
</feature>
<evidence type="ECO:0000313" key="6">
    <source>
        <dbReference type="EMBL" id="ELQ38442.1"/>
    </source>
</evidence>
<keyword evidence="6" id="KW-0648">Protein biosynthesis</keyword>
<feature type="transmembrane region" description="Helical" evidence="4">
    <location>
        <begin position="126"/>
        <end position="148"/>
    </location>
</feature>